<evidence type="ECO:0000313" key="7">
    <source>
        <dbReference type="Proteomes" id="UP000688137"/>
    </source>
</evidence>
<evidence type="ECO:0000259" key="4">
    <source>
        <dbReference type="PROSITE" id="PS51194"/>
    </source>
</evidence>
<dbReference type="GO" id="GO:0017038">
    <property type="term" value="P:protein import"/>
    <property type="evidence" value="ECO:0007669"/>
    <property type="project" value="InterPro"/>
</dbReference>
<evidence type="ECO:0008006" key="8">
    <source>
        <dbReference type="Google" id="ProtNLM"/>
    </source>
</evidence>
<dbReference type="PANTHER" id="PTHR30612:SF0">
    <property type="entry name" value="CHLOROPLAST PROTEIN-TRANSPORTING ATPASE"/>
    <property type="match status" value="1"/>
</dbReference>
<dbReference type="InterPro" id="IPR001650">
    <property type="entry name" value="Helicase_C-like"/>
</dbReference>
<evidence type="ECO:0000256" key="2">
    <source>
        <dbReference type="SAM" id="Coils"/>
    </source>
</evidence>
<evidence type="ECO:0000256" key="1">
    <source>
        <dbReference type="ARBA" id="ARBA00022490"/>
    </source>
</evidence>
<dbReference type="Proteomes" id="UP000688137">
    <property type="component" value="Unassembled WGS sequence"/>
</dbReference>
<dbReference type="InterPro" id="IPR000185">
    <property type="entry name" value="SecA"/>
</dbReference>
<feature type="domain" description="SecA family profile" evidence="5">
    <location>
        <begin position="112"/>
        <end position="755"/>
    </location>
</feature>
<feature type="domain" description="Helicase ATP-binding" evidence="3">
    <location>
        <begin position="256"/>
        <end position="417"/>
    </location>
</feature>
<keyword evidence="7" id="KW-1185">Reference proteome</keyword>
<evidence type="ECO:0000259" key="3">
    <source>
        <dbReference type="PROSITE" id="PS51192"/>
    </source>
</evidence>
<comment type="caution">
    <text evidence="6">The sequence shown here is derived from an EMBL/GenBank/DDBJ whole genome shotgun (WGS) entry which is preliminary data.</text>
</comment>
<feature type="domain" description="Helicase C-terminal" evidence="4">
    <location>
        <begin position="601"/>
        <end position="757"/>
    </location>
</feature>
<evidence type="ECO:0000259" key="5">
    <source>
        <dbReference type="PROSITE" id="PS51196"/>
    </source>
</evidence>
<sequence length="1624" mass="189236">MSGIKENQSLSDKENQTIPQILSQMKFDEDKKLILQEQIKKIANADKVIKYLKECNQNWEQLQIQIQKEIVNCKQSEQQQKIQEKSLNIQELMNIQKQLYQKIKSTLEVHQVIQYIQSKNLSKDVINNALTKQFNSIKEFQQLIENVNVENKVNMSQSFFQKNIEIHKQNTLEWNIQISELFKEFESLNKRVDQNIFQTLQQLYRQFGYPKFFEKSDDFSKSPQLQFGDLLLLCSRVRQHFSYYPRPVQLLSVLELFNHHDQKGRLAQIYTGEGKTLIIAMLAILLCKKKNQNVDIVTSSPVLAIRDAQELAKFYELFQISVAHNIHEQQEQKKNQISCYQCQIIYGDPHSFQADILRHEYAESGIMLERKQGYIIVDEVDSMLIDGNSNKTILSSSNPGMLDLTKVLRLIWDEICKIENNITTDLKVIMAVGQDHYSIDLQEYIENTLTIQINEVMKSYLPKFRLNYINFIKKSWIENAIEAKFHLHEKKHYLIDNQVRIIDYQNTGVVHKDGMQWQKGLHQFLQLKHNLPITPLTISTNFLSNVGFFKRYNNTLLGLTGTLGSQITQDLLAKQYNVDFVFMPPYKKRLLKEEPGIATLSKDEWFNEIQKAVQLQKSKGRAVLIINQTIDDVNKIETHLKKHNLDSITYVDDNQEINKEIGPGTIIIATNLAGRGTDLTTNQELESNGGLHVIMSFLPRNIRIQLQGFGRTARQGKQGTAQLIVSFHQNLYIGPIKEIKTVYDSMHYYQLHSKKLSHSKLDILIFFRDLNEQQYSNEIEERMNKLLNEDKCFQKFCQIAKSQANIKTDKAAFKALEEKWGLYLEEHQDDGLNENDIEEKLNSDEAQNPKYLILQGIQKGDIKLFNKASEIAINDPYSEYYKGCQLIRSSKYEEGIQTLIQCKSLFQNKIDDEQGFEIVSKLSKIQVNPNQQVEQKQDSQQSEIKIQKENTQMPLLKFSREQETQIKPTNQKVKIEIKQIENAQEQKIKNHIKVYQKAIESIDDILNTLQSKLGEDEKFSLDWIPVIDYDEVNNPDLKQCIKDQQEVIEDGPLPKLGKLYKIKKKKGFWESLGMFFLGVVQFVVGCAICVFTCGAALPIGRVLIAEGISDIMLAVKSIWKGIPIDWGAWGQNKVIKIATALGLAGPGGVQEALQLGGTMMKSLKKVGITEVLKQIPAVTFEGLEKSGFWLTHMEKVNIENQYNTLKQISDITQNANTQTSILNLAKQVLCEQQSLKNISQETSSELFDLVKLCIQQSCGDTVGFKNSFCQMAQKYIKLQIAKSKQEKDVVKIKDDLIEVCSRESHKKYNNVKNEIQQYNQYKEALKYELQCFSNIILDCYQRDEEIQKLLFILEVFYEKQCDQKKVKEVLTNNFIQSMLRQGFNIHNRQVQKACNQLQLSNPQSIKQFYQASIKPSLQQLCRDLNVKQYTEPIEVILFIEFFNQVKVKVEQIKNMRNNLDIQHQNMESLFEQIRVRQYVNFFDRERALAQIENYKAQLENFKKQAEQIQELQNFNHEYYLNDIVQYMKRLGLFNNNDNNFSFQHQQDLRRYMMKKQISTFLSDMIFQAFRNSFNQISILKQNRNSIITNKLFLAIEVEIIDEIKKYLYESRMQTLEKKIANQIY</sequence>
<dbReference type="InterPro" id="IPR011115">
    <property type="entry name" value="SecA_DEAD"/>
</dbReference>
<feature type="coiled-coil region" evidence="2">
    <location>
        <begin position="930"/>
        <end position="990"/>
    </location>
</feature>
<feature type="coiled-coil region" evidence="2">
    <location>
        <begin position="1449"/>
        <end position="1511"/>
    </location>
</feature>
<evidence type="ECO:0000313" key="6">
    <source>
        <dbReference type="EMBL" id="CAD8114615.1"/>
    </source>
</evidence>
<accession>A0A8S1QJP2</accession>
<proteinExistence type="predicted"/>
<organism evidence="6 7">
    <name type="scientific">Paramecium primaurelia</name>
    <dbReference type="NCBI Taxonomy" id="5886"/>
    <lineage>
        <taxon>Eukaryota</taxon>
        <taxon>Sar</taxon>
        <taxon>Alveolata</taxon>
        <taxon>Ciliophora</taxon>
        <taxon>Intramacronucleata</taxon>
        <taxon>Oligohymenophorea</taxon>
        <taxon>Peniculida</taxon>
        <taxon>Parameciidae</taxon>
        <taxon>Paramecium</taxon>
    </lineage>
</organism>
<gene>
    <name evidence="6" type="ORF">PPRIM_AZ9-3.1.T1600099</name>
</gene>
<dbReference type="InterPro" id="IPR014018">
    <property type="entry name" value="SecA_motor_DEAD"/>
</dbReference>
<dbReference type="GO" id="GO:0006605">
    <property type="term" value="P:protein targeting"/>
    <property type="evidence" value="ECO:0007669"/>
    <property type="project" value="InterPro"/>
</dbReference>
<dbReference type="GO" id="GO:0005524">
    <property type="term" value="F:ATP binding"/>
    <property type="evidence" value="ECO:0007669"/>
    <property type="project" value="InterPro"/>
</dbReference>
<dbReference type="Pfam" id="PF07517">
    <property type="entry name" value="SecA_DEAD"/>
    <property type="match status" value="1"/>
</dbReference>
<dbReference type="GO" id="GO:0006886">
    <property type="term" value="P:intracellular protein transport"/>
    <property type="evidence" value="ECO:0007669"/>
    <property type="project" value="InterPro"/>
</dbReference>
<dbReference type="PROSITE" id="PS51192">
    <property type="entry name" value="HELICASE_ATP_BIND_1"/>
    <property type="match status" value="1"/>
</dbReference>
<keyword evidence="1" id="KW-0963">Cytoplasm</keyword>
<protein>
    <recommendedName>
        <fullName evidence="8">Protein translocase subunit SecA</fullName>
    </recommendedName>
</protein>
<dbReference type="EMBL" id="CAJJDM010000165">
    <property type="protein sequence ID" value="CAD8114615.1"/>
    <property type="molecule type" value="Genomic_DNA"/>
</dbReference>
<name>A0A8S1QJP2_PARPR</name>
<dbReference type="FunFam" id="3.40.50.300:FF:002701">
    <property type="entry name" value="Predicted protein"/>
    <property type="match status" value="1"/>
</dbReference>
<reference evidence="6" key="1">
    <citation type="submission" date="2021-01" db="EMBL/GenBank/DDBJ databases">
        <authorList>
            <consortium name="Genoscope - CEA"/>
            <person name="William W."/>
        </authorList>
    </citation>
    <scope>NUCLEOTIDE SEQUENCE</scope>
</reference>
<dbReference type="PROSITE" id="PS51196">
    <property type="entry name" value="SECA_MOTOR_DEAD"/>
    <property type="match status" value="1"/>
</dbReference>
<keyword evidence="2" id="KW-0175">Coiled coil</keyword>
<dbReference type="GO" id="GO:0016020">
    <property type="term" value="C:membrane"/>
    <property type="evidence" value="ECO:0007669"/>
    <property type="project" value="InterPro"/>
</dbReference>
<dbReference type="PROSITE" id="PS51194">
    <property type="entry name" value="HELICASE_CTER"/>
    <property type="match status" value="1"/>
</dbReference>
<dbReference type="OMA" id="WGQNKVI"/>
<dbReference type="SMART" id="SM00957">
    <property type="entry name" value="SecA_DEAD"/>
    <property type="match status" value="1"/>
</dbReference>
<dbReference type="InterPro" id="IPR014001">
    <property type="entry name" value="Helicase_ATP-bd"/>
</dbReference>
<dbReference type="PANTHER" id="PTHR30612">
    <property type="entry name" value="SECA INNER MEMBRANE COMPONENT OF SEC PROTEIN SECRETION SYSTEM"/>
    <property type="match status" value="1"/>
</dbReference>